<evidence type="ECO:0000256" key="2">
    <source>
        <dbReference type="SAM" id="SignalP"/>
    </source>
</evidence>
<dbReference type="PANTHER" id="PTHR31605:SF0">
    <property type="entry name" value="GLYCEROL-3-PHOSPHATE O-ACYLTRANSFERASE 1"/>
    <property type="match status" value="1"/>
</dbReference>
<dbReference type="STRING" id="5762.D2VTZ6"/>
<dbReference type="SMART" id="SM00563">
    <property type="entry name" value="PlsC"/>
    <property type="match status" value="1"/>
</dbReference>
<dbReference type="InterPro" id="IPR002123">
    <property type="entry name" value="Plipid/glycerol_acylTrfase"/>
</dbReference>
<keyword evidence="5" id="KW-1185">Reference proteome</keyword>
<dbReference type="GO" id="GO:0016287">
    <property type="term" value="F:glycerone-phosphate O-acyltransferase activity"/>
    <property type="evidence" value="ECO:0007669"/>
    <property type="project" value="TreeGrafter"/>
</dbReference>
<feature type="transmembrane region" description="Helical" evidence="1">
    <location>
        <begin position="74"/>
        <end position="93"/>
    </location>
</feature>
<feature type="transmembrane region" description="Helical" evidence="1">
    <location>
        <begin position="308"/>
        <end position="331"/>
    </location>
</feature>
<feature type="transmembrane region" description="Helical" evidence="1">
    <location>
        <begin position="378"/>
        <end position="396"/>
    </location>
</feature>
<dbReference type="GO" id="GO:0004366">
    <property type="term" value="F:glycerol-3-phosphate O-acyltransferase activity"/>
    <property type="evidence" value="ECO:0007669"/>
    <property type="project" value="TreeGrafter"/>
</dbReference>
<dbReference type="VEuPathDB" id="AmoebaDB:NAEGRDRAFT_72483"/>
<dbReference type="RefSeq" id="XP_002672489.1">
    <property type="nucleotide sequence ID" value="XM_002672443.1"/>
</dbReference>
<feature type="domain" description="Phospholipid/glycerol acyltransferase" evidence="3">
    <location>
        <begin position="41"/>
        <end position="176"/>
    </location>
</feature>
<dbReference type="PANTHER" id="PTHR31605">
    <property type="entry name" value="GLYCEROL-3-PHOSPHATE O-ACYLTRANSFERASE 1"/>
    <property type="match status" value="1"/>
</dbReference>
<feature type="transmembrane region" description="Helical" evidence="1">
    <location>
        <begin position="352"/>
        <end position="372"/>
    </location>
</feature>
<dbReference type="EMBL" id="GG738897">
    <property type="protein sequence ID" value="EFC39745.1"/>
    <property type="molecule type" value="Genomic_DNA"/>
</dbReference>
<dbReference type="KEGG" id="ngr:NAEGRDRAFT_72483"/>
<gene>
    <name evidence="4" type="ORF">NAEGRDRAFT_72483</name>
</gene>
<dbReference type="OMA" id="PENPWID"/>
<dbReference type="Proteomes" id="UP000006671">
    <property type="component" value="Unassembled WGS sequence"/>
</dbReference>
<keyword evidence="1" id="KW-0472">Membrane</keyword>
<name>D2VTZ6_NAEGR</name>
<dbReference type="eggNOG" id="ENOG502QY9M">
    <property type="taxonomic scope" value="Eukaryota"/>
</dbReference>
<dbReference type="SUPFAM" id="SSF69593">
    <property type="entry name" value="Glycerol-3-phosphate (1)-acyltransferase"/>
    <property type="match status" value="1"/>
</dbReference>
<dbReference type="GeneID" id="8854282"/>
<evidence type="ECO:0000256" key="1">
    <source>
        <dbReference type="SAM" id="Phobius"/>
    </source>
</evidence>
<keyword evidence="2" id="KW-0732">Signal</keyword>
<feature type="signal peptide" evidence="2">
    <location>
        <begin position="1"/>
        <end position="29"/>
    </location>
</feature>
<evidence type="ECO:0000313" key="4">
    <source>
        <dbReference type="EMBL" id="EFC39745.1"/>
    </source>
</evidence>
<evidence type="ECO:0000259" key="3">
    <source>
        <dbReference type="SMART" id="SM00563"/>
    </source>
</evidence>
<dbReference type="InParanoid" id="D2VTZ6"/>
<feature type="chain" id="PRO_5003037907" evidence="2">
    <location>
        <begin position="30"/>
        <end position="463"/>
    </location>
</feature>
<dbReference type="AlphaFoldDB" id="D2VTZ6"/>
<dbReference type="InterPro" id="IPR052744">
    <property type="entry name" value="GPAT/DAPAT"/>
</dbReference>
<keyword evidence="1" id="KW-1133">Transmembrane helix</keyword>
<dbReference type="GO" id="GO:0008654">
    <property type="term" value="P:phospholipid biosynthetic process"/>
    <property type="evidence" value="ECO:0007669"/>
    <property type="project" value="TreeGrafter"/>
</dbReference>
<dbReference type="FunCoup" id="D2VTZ6">
    <property type="interactions" value="48"/>
</dbReference>
<keyword evidence="1" id="KW-0812">Transmembrane</keyword>
<sequence>MAKVNMIAYTLLRWFFEFCIHMFYGNVSARGTENIPKDRPVIFVVNHYNGLVDALFLYSEVSNRLIRGVAKQELFNLPVVGFFMKLLGIIPIIRPCDVNGKDLEEQRKLSNLAAINAMAEVLIDGHCIVIFPEGTSHNNSDILTIKTGFARAAFTCLEKCENLDKIYLVPVGLNYDSKNEFRSDVYVQFGKEIPIDRNDLQEYQQDSGKTLHRLADVVKDALRNVTVVAKEPDTILAAQVARSLVRNRSFPLTQEEYLLITQRFIDLFENEPEAKPVYETLKQFNAHIRLLNMKYYEISMKYSFVRKIITLLFTLPICLPGSLYHGPIGLLCSHLGKKLAAGYKDQEAHYKLMIVISLLPIYYLITIGILTYLFSFYFALYCALLLAISGILAVRIRPVAVSLQIMKSLGKLLVINREEILKVQRQIRNDLAPLVGKHCQDLIKLNLFDTEIVAKSESSIKQN</sequence>
<evidence type="ECO:0000313" key="5">
    <source>
        <dbReference type="Proteomes" id="UP000006671"/>
    </source>
</evidence>
<dbReference type="Pfam" id="PF01553">
    <property type="entry name" value="Acyltransferase"/>
    <property type="match status" value="1"/>
</dbReference>
<reference evidence="4 5" key="1">
    <citation type="journal article" date="2010" name="Cell">
        <title>The genome of Naegleria gruberi illuminates early eukaryotic versatility.</title>
        <authorList>
            <person name="Fritz-Laylin L.K."/>
            <person name="Prochnik S.E."/>
            <person name="Ginger M.L."/>
            <person name="Dacks J.B."/>
            <person name="Carpenter M.L."/>
            <person name="Field M.C."/>
            <person name="Kuo A."/>
            <person name="Paredez A."/>
            <person name="Chapman J."/>
            <person name="Pham J."/>
            <person name="Shu S."/>
            <person name="Neupane R."/>
            <person name="Cipriano M."/>
            <person name="Mancuso J."/>
            <person name="Tu H."/>
            <person name="Salamov A."/>
            <person name="Lindquist E."/>
            <person name="Shapiro H."/>
            <person name="Lucas S."/>
            <person name="Grigoriev I.V."/>
            <person name="Cande W.Z."/>
            <person name="Fulton C."/>
            <person name="Rokhsar D.S."/>
            <person name="Dawson S.C."/>
        </authorList>
    </citation>
    <scope>NUCLEOTIDE SEQUENCE [LARGE SCALE GENOMIC DNA]</scope>
    <source>
        <strain evidence="4 5">NEG-M</strain>
    </source>
</reference>
<protein>
    <submittedName>
        <fullName evidence="4">Predicted protein</fullName>
    </submittedName>
</protein>
<accession>D2VTZ6</accession>
<proteinExistence type="predicted"/>
<dbReference type="OrthoDB" id="2427554at2759"/>
<organism evidence="5">
    <name type="scientific">Naegleria gruberi</name>
    <name type="common">Amoeba</name>
    <dbReference type="NCBI Taxonomy" id="5762"/>
    <lineage>
        <taxon>Eukaryota</taxon>
        <taxon>Discoba</taxon>
        <taxon>Heterolobosea</taxon>
        <taxon>Tetramitia</taxon>
        <taxon>Eutetramitia</taxon>
        <taxon>Vahlkampfiidae</taxon>
        <taxon>Naegleria</taxon>
    </lineage>
</organism>